<name>A0A5J4X9J1_9EUKA</name>
<gene>
    <name evidence="3" type="ORF">EZS28_000898</name>
</gene>
<organism evidence="3 4">
    <name type="scientific">Streblomastix strix</name>
    <dbReference type="NCBI Taxonomy" id="222440"/>
    <lineage>
        <taxon>Eukaryota</taxon>
        <taxon>Metamonada</taxon>
        <taxon>Preaxostyla</taxon>
        <taxon>Oxymonadida</taxon>
        <taxon>Streblomastigidae</taxon>
        <taxon>Streblomastix</taxon>
    </lineage>
</organism>
<evidence type="ECO:0000256" key="2">
    <source>
        <dbReference type="SAM" id="MobiDB-lite"/>
    </source>
</evidence>
<accession>A0A5J4X9J1</accession>
<feature type="compositionally biased region" description="Basic and acidic residues" evidence="2">
    <location>
        <begin position="256"/>
        <end position="271"/>
    </location>
</feature>
<proteinExistence type="predicted"/>
<comment type="caution">
    <text evidence="3">The sequence shown here is derived from an EMBL/GenBank/DDBJ whole genome shotgun (WGS) entry which is preliminary data.</text>
</comment>
<evidence type="ECO:0000313" key="3">
    <source>
        <dbReference type="EMBL" id="KAA6403562.1"/>
    </source>
</evidence>
<evidence type="ECO:0000313" key="4">
    <source>
        <dbReference type="Proteomes" id="UP000324800"/>
    </source>
</evidence>
<reference evidence="3 4" key="1">
    <citation type="submission" date="2019-03" db="EMBL/GenBank/DDBJ databases">
        <title>Single cell metagenomics reveals metabolic interactions within the superorganism composed of flagellate Streblomastix strix and complex community of Bacteroidetes bacteria on its surface.</title>
        <authorList>
            <person name="Treitli S.C."/>
            <person name="Kolisko M."/>
            <person name="Husnik F."/>
            <person name="Keeling P."/>
            <person name="Hampl V."/>
        </authorList>
    </citation>
    <scope>NUCLEOTIDE SEQUENCE [LARGE SCALE GENOMIC DNA]</scope>
    <source>
        <strain evidence="3">ST1C</strain>
    </source>
</reference>
<feature type="region of interest" description="Disordered" evidence="2">
    <location>
        <begin position="256"/>
        <end position="277"/>
    </location>
</feature>
<protein>
    <submittedName>
        <fullName evidence="3">Uncharacterized protein</fullName>
    </submittedName>
</protein>
<dbReference type="Proteomes" id="UP000324800">
    <property type="component" value="Unassembled WGS sequence"/>
</dbReference>
<dbReference type="AlphaFoldDB" id="A0A5J4X9J1"/>
<dbReference type="EMBL" id="SNRW01000085">
    <property type="protein sequence ID" value="KAA6403562.1"/>
    <property type="molecule type" value="Genomic_DNA"/>
</dbReference>
<keyword evidence="1" id="KW-0175">Coiled coil</keyword>
<feature type="coiled-coil region" evidence="1">
    <location>
        <begin position="184"/>
        <end position="218"/>
    </location>
</feature>
<sequence>MQSQSPQFKKIWGHNHKIIKTQMLCVKKKMMTHALLQMENRRSLKKGKKEKRQKLKIQLPLMRKVWASMRKLKHYKHLQFQNLRIRPKWARINLNRLHPNQKTLTTRVRRSIAPDQAGTLQPREISVEISLWNRDEERTDENGTSGDGGKDWRIETQSERQRNGGQDQKIHICMEADKQRRLHKHQILSEIQRFNQLIENKKEQNDNLIKMNEKRERSLPRCVKGSNGRLNGNSYIRTTSEMVQSNIPDNETEWNMEKESGCEQVEQRNRETTFQNA</sequence>
<evidence type="ECO:0000256" key="1">
    <source>
        <dbReference type="SAM" id="Coils"/>
    </source>
</evidence>